<name>A0A4Z0BFM3_9BURK</name>
<evidence type="ECO:0000256" key="1">
    <source>
        <dbReference type="ARBA" id="ARBA00006484"/>
    </source>
</evidence>
<keyword evidence="3" id="KW-1185">Reference proteome</keyword>
<dbReference type="InterPro" id="IPR050259">
    <property type="entry name" value="SDR"/>
</dbReference>
<proteinExistence type="inferred from homology"/>
<dbReference type="EMBL" id="SMLL01000007">
    <property type="protein sequence ID" value="TFY97253.1"/>
    <property type="molecule type" value="Genomic_DNA"/>
</dbReference>
<comment type="caution">
    <text evidence="2">The sequence shown here is derived from an EMBL/GenBank/DDBJ whole genome shotgun (WGS) entry which is preliminary data.</text>
</comment>
<dbReference type="SUPFAM" id="SSF51735">
    <property type="entry name" value="NAD(P)-binding Rossmann-fold domains"/>
    <property type="match status" value="1"/>
</dbReference>
<dbReference type="Pfam" id="PF13561">
    <property type="entry name" value="adh_short_C2"/>
    <property type="match status" value="1"/>
</dbReference>
<evidence type="ECO:0000313" key="3">
    <source>
        <dbReference type="Proteomes" id="UP000297564"/>
    </source>
</evidence>
<dbReference type="Gene3D" id="3.40.50.720">
    <property type="entry name" value="NAD(P)-binding Rossmann-like Domain"/>
    <property type="match status" value="1"/>
</dbReference>
<dbReference type="PANTHER" id="PTHR42879">
    <property type="entry name" value="3-OXOACYL-(ACYL-CARRIER-PROTEIN) REDUCTASE"/>
    <property type="match status" value="1"/>
</dbReference>
<reference evidence="2 3" key="1">
    <citation type="submission" date="2019-03" db="EMBL/GenBank/DDBJ databases">
        <title>Ramlibacter rhizophilus CCTCC AB2015357, whole genome shotgun sequence.</title>
        <authorList>
            <person name="Zhang X."/>
            <person name="Feng G."/>
            <person name="Zhu H."/>
        </authorList>
    </citation>
    <scope>NUCLEOTIDE SEQUENCE [LARGE SCALE GENOMIC DNA]</scope>
    <source>
        <strain evidence="2 3">CCTCC AB2015357</strain>
    </source>
</reference>
<evidence type="ECO:0000313" key="2">
    <source>
        <dbReference type="EMBL" id="TFY97253.1"/>
    </source>
</evidence>
<organism evidence="2 3">
    <name type="scientific">Ramlibacter rhizophilus</name>
    <dbReference type="NCBI Taxonomy" id="1781167"/>
    <lineage>
        <taxon>Bacteria</taxon>
        <taxon>Pseudomonadati</taxon>
        <taxon>Pseudomonadota</taxon>
        <taxon>Betaproteobacteria</taxon>
        <taxon>Burkholderiales</taxon>
        <taxon>Comamonadaceae</taxon>
        <taxon>Ramlibacter</taxon>
    </lineage>
</organism>
<dbReference type="PANTHER" id="PTHR42879:SF6">
    <property type="entry name" value="NADPH-DEPENDENT REDUCTASE BACG"/>
    <property type="match status" value="1"/>
</dbReference>
<dbReference type="InterPro" id="IPR002347">
    <property type="entry name" value="SDR_fam"/>
</dbReference>
<dbReference type="CDD" id="cd05344">
    <property type="entry name" value="BKR_like_SDR_like"/>
    <property type="match status" value="1"/>
</dbReference>
<sequence length="259" mass="26862">MDLGIAGRKALVCGASAGLGLACARALVAEGVHVVLAARTEGPLRLAASDLAVQGAGKVDWVAADVTTAEGRARIFAAHADFDILVTNASGPPAGDFRDWSREDWIAAVDANMLAPIELIKATVDGMMARGFGRIVNLTSSAVKSPLEILGLSNGARAGLTGFVAGLARSVVARGVTINNLLPGTFDTARLASNQAAQARREGISTEEFRARRLAKHPARRFGQPDELGKTCAFLCSVHAGYINGQNVLIDGGSFPGVF</sequence>
<comment type="similarity">
    <text evidence="1">Belongs to the short-chain dehydrogenases/reductases (SDR) family.</text>
</comment>
<dbReference type="PRINTS" id="PR00081">
    <property type="entry name" value="GDHRDH"/>
</dbReference>
<dbReference type="AlphaFoldDB" id="A0A4Z0BFM3"/>
<dbReference type="Proteomes" id="UP000297564">
    <property type="component" value="Unassembled WGS sequence"/>
</dbReference>
<dbReference type="OrthoDB" id="9804774at2"/>
<protein>
    <submittedName>
        <fullName evidence="2">SDR family oxidoreductase</fullName>
    </submittedName>
</protein>
<dbReference type="InterPro" id="IPR036291">
    <property type="entry name" value="NAD(P)-bd_dom_sf"/>
</dbReference>
<dbReference type="FunFam" id="3.40.50.720:FF:000642">
    <property type="entry name" value="Short-chain dehydrogenase/reductase SDR"/>
    <property type="match status" value="1"/>
</dbReference>
<dbReference type="RefSeq" id="WP_135286420.1">
    <property type="nucleotide sequence ID" value="NZ_SMLL01000007.1"/>
</dbReference>
<accession>A0A4Z0BFM3</accession>
<gene>
    <name evidence="2" type="ORF">EZ242_17125</name>
</gene>